<dbReference type="EMBL" id="GBXM01061664">
    <property type="protein sequence ID" value="JAH46913.1"/>
    <property type="molecule type" value="Transcribed_RNA"/>
</dbReference>
<evidence type="ECO:0000313" key="1">
    <source>
        <dbReference type="EMBL" id="JAH46913.1"/>
    </source>
</evidence>
<proteinExistence type="predicted"/>
<accession>A0A0E9T2K9</accession>
<protein>
    <submittedName>
        <fullName evidence="1">Uncharacterized protein</fullName>
    </submittedName>
</protein>
<organism evidence="1">
    <name type="scientific">Anguilla anguilla</name>
    <name type="common">European freshwater eel</name>
    <name type="synonym">Muraena anguilla</name>
    <dbReference type="NCBI Taxonomy" id="7936"/>
    <lineage>
        <taxon>Eukaryota</taxon>
        <taxon>Metazoa</taxon>
        <taxon>Chordata</taxon>
        <taxon>Craniata</taxon>
        <taxon>Vertebrata</taxon>
        <taxon>Euteleostomi</taxon>
        <taxon>Actinopterygii</taxon>
        <taxon>Neopterygii</taxon>
        <taxon>Teleostei</taxon>
        <taxon>Anguilliformes</taxon>
        <taxon>Anguillidae</taxon>
        <taxon>Anguilla</taxon>
    </lineage>
</organism>
<name>A0A0E9T2K9_ANGAN</name>
<sequence length="41" mass="4757">MRYMIEQSLSFETYCGEWLARESAVCSVFNFCHFCGGLVKN</sequence>
<dbReference type="AlphaFoldDB" id="A0A0E9T2K9"/>
<reference evidence="1" key="1">
    <citation type="submission" date="2014-11" db="EMBL/GenBank/DDBJ databases">
        <authorList>
            <person name="Amaro Gonzalez C."/>
        </authorList>
    </citation>
    <scope>NUCLEOTIDE SEQUENCE</scope>
</reference>
<reference evidence="1" key="2">
    <citation type="journal article" date="2015" name="Fish Shellfish Immunol.">
        <title>Early steps in the European eel (Anguilla anguilla)-Vibrio vulnificus interaction in the gills: Role of the RtxA13 toxin.</title>
        <authorList>
            <person name="Callol A."/>
            <person name="Pajuelo D."/>
            <person name="Ebbesson L."/>
            <person name="Teles M."/>
            <person name="MacKenzie S."/>
            <person name="Amaro C."/>
        </authorList>
    </citation>
    <scope>NUCLEOTIDE SEQUENCE</scope>
</reference>